<dbReference type="FunFam" id="2.60.40.60:FF:000259">
    <property type="entry name" value="cadherin-86C isoform X3"/>
    <property type="match status" value="1"/>
</dbReference>
<feature type="domain" description="Cadherin" evidence="15">
    <location>
        <begin position="598"/>
        <end position="705"/>
    </location>
</feature>
<feature type="region of interest" description="Disordered" evidence="14">
    <location>
        <begin position="772"/>
        <end position="791"/>
    </location>
</feature>
<evidence type="ECO:0000256" key="3">
    <source>
        <dbReference type="ARBA" id="ARBA00022692"/>
    </source>
</evidence>
<evidence type="ECO:0000256" key="10">
    <source>
        <dbReference type="ARBA" id="ARBA00023136"/>
    </source>
</evidence>
<dbReference type="PANTHER" id="PTHR24025">
    <property type="entry name" value="DESMOGLEIN FAMILY MEMBER"/>
    <property type="match status" value="1"/>
</dbReference>
<dbReference type="InterPro" id="IPR002126">
    <property type="entry name" value="Cadherin-like_dom"/>
</dbReference>
<feature type="compositionally biased region" description="Acidic residues" evidence="14">
    <location>
        <begin position="1418"/>
        <end position="1427"/>
    </location>
</feature>
<keyword evidence="4" id="KW-0479">Metal-binding</keyword>
<feature type="compositionally biased region" description="Basic residues" evidence="14">
    <location>
        <begin position="1122"/>
        <end position="1131"/>
    </location>
</feature>
<reference evidence="16" key="1">
    <citation type="submission" date="2020-05" db="UniProtKB">
        <authorList>
            <consortium name="EnsemblMetazoa"/>
        </authorList>
    </citation>
    <scope>IDENTIFICATION</scope>
    <source>
        <strain evidence="16">Aabys</strain>
    </source>
</reference>
<feature type="domain" description="Cadherin" evidence="15">
    <location>
        <begin position="706"/>
        <end position="835"/>
    </location>
</feature>
<dbReference type="FunFam" id="2.60.40.60:FF:000295">
    <property type="entry name" value="Cadherin 86C, isoform E"/>
    <property type="match status" value="1"/>
</dbReference>
<evidence type="ECO:0000256" key="1">
    <source>
        <dbReference type="ARBA" id="ARBA00004251"/>
    </source>
</evidence>
<keyword evidence="9" id="KW-1133">Transmembrane helix</keyword>
<comment type="function">
    <text evidence="12">Cadherins are calcium-dependent cell adhesion proteins. They preferentially interact with themselves in a homophilic manner in connecting cells.</text>
</comment>
<evidence type="ECO:0000256" key="4">
    <source>
        <dbReference type="ARBA" id="ARBA00022723"/>
    </source>
</evidence>
<dbReference type="PANTHER" id="PTHR24025:SF23">
    <property type="entry name" value="NEURAL-CADHERIN"/>
    <property type="match status" value="1"/>
</dbReference>
<evidence type="ECO:0000256" key="13">
    <source>
        <dbReference type="SAM" id="Coils"/>
    </source>
</evidence>
<feature type="compositionally biased region" description="Basic and acidic residues" evidence="14">
    <location>
        <begin position="1794"/>
        <end position="1807"/>
    </location>
</feature>
<dbReference type="GO" id="GO:0005911">
    <property type="term" value="C:cell-cell junction"/>
    <property type="evidence" value="ECO:0007669"/>
    <property type="project" value="TreeGrafter"/>
</dbReference>
<dbReference type="InterPro" id="IPR020894">
    <property type="entry name" value="Cadherin_CS"/>
</dbReference>
<gene>
    <name evidence="16" type="primary">101889656</name>
</gene>
<feature type="coiled-coil region" evidence="13">
    <location>
        <begin position="1327"/>
        <end position="1358"/>
    </location>
</feature>
<feature type="compositionally biased region" description="Acidic residues" evidence="14">
    <location>
        <begin position="1572"/>
        <end position="1591"/>
    </location>
</feature>
<name>A0A1I8N8Q2_MUSDO</name>
<keyword evidence="5" id="KW-0732">Signal</keyword>
<feature type="compositionally biased region" description="Basic and acidic residues" evidence="14">
    <location>
        <begin position="1529"/>
        <end position="1539"/>
    </location>
</feature>
<evidence type="ECO:0000313" key="16">
    <source>
        <dbReference type="EnsemblMetazoa" id="MDOA012727-PB"/>
    </source>
</evidence>
<keyword evidence="8" id="KW-0130">Cell adhesion</keyword>
<keyword evidence="6" id="KW-0677">Repeat</keyword>
<proteinExistence type="predicted"/>
<feature type="compositionally biased region" description="Basic residues" evidence="14">
    <location>
        <begin position="1491"/>
        <end position="1501"/>
    </location>
</feature>
<keyword evidence="7" id="KW-0106">Calcium</keyword>
<dbReference type="SUPFAM" id="SSF49313">
    <property type="entry name" value="Cadherin-like"/>
    <property type="match status" value="5"/>
</dbReference>
<dbReference type="PRINTS" id="PR00205">
    <property type="entry name" value="CADHERIN"/>
</dbReference>
<dbReference type="STRING" id="7370.A0A1I8N8Q2"/>
<dbReference type="OrthoDB" id="8188793at2759"/>
<evidence type="ECO:0000256" key="8">
    <source>
        <dbReference type="ARBA" id="ARBA00022889"/>
    </source>
</evidence>
<evidence type="ECO:0000256" key="14">
    <source>
        <dbReference type="SAM" id="MobiDB-lite"/>
    </source>
</evidence>
<dbReference type="GO" id="GO:0007156">
    <property type="term" value="P:homophilic cell adhesion via plasma membrane adhesion molecules"/>
    <property type="evidence" value="ECO:0007669"/>
    <property type="project" value="InterPro"/>
</dbReference>
<dbReference type="InterPro" id="IPR050971">
    <property type="entry name" value="Cadherin-domain_protein"/>
</dbReference>
<accession>A0A1I8N8Q2</accession>
<feature type="region of interest" description="Disordered" evidence="14">
    <location>
        <begin position="1484"/>
        <end position="1816"/>
    </location>
</feature>
<dbReference type="FunFam" id="2.60.40.60:FF:000246">
    <property type="entry name" value="Cadherin 86C, isoform E"/>
    <property type="match status" value="1"/>
</dbReference>
<evidence type="ECO:0000256" key="7">
    <source>
        <dbReference type="ARBA" id="ARBA00022837"/>
    </source>
</evidence>
<feature type="region of interest" description="Disordered" evidence="14">
    <location>
        <begin position="1409"/>
        <end position="1433"/>
    </location>
</feature>
<dbReference type="CDD" id="cd11304">
    <property type="entry name" value="Cadherin_repeat"/>
    <property type="match status" value="5"/>
</dbReference>
<feature type="compositionally biased region" description="Basic and acidic residues" evidence="14">
    <location>
        <begin position="1645"/>
        <end position="1662"/>
    </location>
</feature>
<dbReference type="EnsemblMetazoa" id="MDOA012727-RB">
    <property type="protein sequence ID" value="MDOA012727-PB"/>
    <property type="gene ID" value="MDOA012727"/>
</dbReference>
<comment type="subcellular location">
    <subcellularLocation>
        <location evidence="1">Cell membrane</location>
        <topology evidence="1">Single-pass type I membrane protein</topology>
    </subcellularLocation>
</comment>
<dbReference type="SMART" id="SM00112">
    <property type="entry name" value="CA"/>
    <property type="match status" value="5"/>
</dbReference>
<dbReference type="FunFam" id="2.60.40.60:FF:000289">
    <property type="entry name" value="cadherin-86C isoform X2"/>
    <property type="match status" value="1"/>
</dbReference>
<feature type="domain" description="Cadherin" evidence="15">
    <location>
        <begin position="262"/>
        <end position="363"/>
    </location>
</feature>
<dbReference type="InterPro" id="IPR015919">
    <property type="entry name" value="Cadherin-like_sf"/>
</dbReference>
<evidence type="ECO:0000256" key="9">
    <source>
        <dbReference type="ARBA" id="ARBA00022989"/>
    </source>
</evidence>
<dbReference type="FunFam" id="2.60.40.60:FF:000098">
    <property type="entry name" value="cadherin-23 isoform X1"/>
    <property type="match status" value="1"/>
</dbReference>
<dbReference type="VEuPathDB" id="VectorBase:MDOMA2_011396"/>
<feature type="region of interest" description="Disordered" evidence="14">
    <location>
        <begin position="1872"/>
        <end position="1894"/>
    </location>
</feature>
<keyword evidence="13" id="KW-0175">Coiled coil</keyword>
<feature type="domain" description="Cadherin" evidence="15">
    <location>
        <begin position="481"/>
        <end position="597"/>
    </location>
</feature>
<feature type="compositionally biased region" description="Basic and acidic residues" evidence="14">
    <location>
        <begin position="1611"/>
        <end position="1630"/>
    </location>
</feature>
<evidence type="ECO:0000256" key="12">
    <source>
        <dbReference type="ARBA" id="ARBA00059331"/>
    </source>
</evidence>
<dbReference type="Gene3D" id="2.60.40.60">
    <property type="entry name" value="Cadherins"/>
    <property type="match status" value="5"/>
</dbReference>
<evidence type="ECO:0000256" key="2">
    <source>
        <dbReference type="ARBA" id="ARBA00022475"/>
    </source>
</evidence>
<sequence>MSTNLYFLCFISEMASKNNKYAESGSKRKRKRIYCWRLPKQPLDQYHRQSKRILSANHIVYTSPNFQDTISKSNGQFHCHKPSIDNRNLISLSIKPSSSAMRRLSTSLLTWIASYRILTTCLLIGVLSPSAVLSVDPKFDPSTRMRLVLVPADAQVGSVIYRLRATDEEFDYPLTFEFVGDASSSTVKIESLPCTKYNSVCQANVVLQRRLEPGRYYDFQVSVKDTKGGMATQLCSITATNFTTPHDLIFPHKPGIIMLPEDAKRGTELDYVIARKNPLFQKPVYLELWGSPLFAIRQKIVSPETTEGTIFLLGPLDFEKQAMYHLTILANDAYAEPGQDSRNIAGMEIVVIIQDVQDQPPVFTMAPPVTKLPTGILPGDKILQVHAEDGDKGSPREVRYGLVSEGNPFTSFFDINDTSGEIFLMRPLEDIAAITHVGDPVLLTVIAEEVKVGRDEPPAMASTVQLAFFLPERTNSPPYFENDHYVSRVDENAPQGTALIFVDPYVPRVYDDDTGKNGVFSLTLLNNNGTFEISPNVAERSASFLIRVRDNILLDYEERQTVEFQILAQELGPATNLSATVNVTIYLNDVNDNPPVFSQPMYTVELPENITVGTKVVQVQADDADTGLGGRVRYTAILGYLNTSLNLDAETGLITVSTNKHGFDREVMPEYHLYVEARDNDGTGNRAQVPLVIKLLDVNDETPTFEKDVYEFILAPDLKSFTTSAFIHAVDKDATAPNNEVRYEIINGNYDNNFELDELTGELTVREKINFRSKKETTQRQRRQVPTPSPQDQNIFILTARAYDLGVPVRSSTTTIRIYPPESRTRAVTFVVPGLDPDKSKTEETLSTITGGKVIIHEIRPLKPDEPGAQNIASGNPDIKDRSVVTATVLYDSSSIVDISQIQQRLSQHNSSFAIMTGREMGTSETDTLYKAENKLLFWLLILLATLVALTILILLLCCICSWCPLYGATSKRIVNISRTEDDVHLVHREMANGKQTKSVQVAEWMGRREAWSADKPTDPRTKPTRWEFHNGRQQFDENIGAIHVTDVGDARNHSEETRRIRSADENHRRVKIKNTRAAKDDTHLSFHNSRTNLINDRDVYIEDVIDERELVDEDHEHIRRSKVNRQHHKRYDSEEMTQRQQHIDDDSMRRHEIDRGSDIDYNTGRSSLKNKREFFIKDGNIEILQLMTRDKTRDGAAAADDDNIYVNVPLKNASLSQPQLLMVDNSGKEILMRRFIEEQPDGKQIIREHYQIVPGATYIQSMPNEIQQNSTLKGDTFPLGKSGPNSIVYSQTEPEVKVIHTQPAQGSIATLHMDGFQNQMQPAISNQSLTQELENSLKHQNELLRQILLEKEKIETRYVHHDVALETQSLPGQSMAIATQTECEMGTQTEVYDEHVRRGSFDVHGRTLRRRARSENDDSASEDDDYEYIRLSSPNSPDGVVYCIKRRKQRRRNKYRNGSQPRRRIVMVEEVKRKIRTPIKEEDDEEYYKARKKPTPKKPPRNNGDTKASILRRLKIEESVNKKSSSRPKNEPLNRDVLMEISDSLDEKYSSSEQQKSRKRRMEELQYYENTDGDDDYDQHEVDFSNDSDAGEIVIKTNDYSSHRHKSERRKPSSQHEHRFEIHVGENTKIEGNGQTNSVSSSDQRGHSRPEAKPRLSRSDSSRGSTNSQRQFNKRKETSSEPPKNRVSITKYESNGEIGTLISTTEVRDSRVTQSENDLLEHEETSHSRPRAGSVPKYMEWYYDKKKPPAGGRTSTESSVKGAPATRKKPVVPNAGEKKVSRTRLHIKQADTSQHEEPKFKPEPAPRKSPPKAARMLKEDIVKNKQLQPRVEAESSHPLLQHSEHRFERENAPEVSVPPSKLPHYIYPETPPTFSSTKETNTKNTKPKPSPIKENEVKVNNASKINLYIEDPNSTHAPTVTTNSSSTSIHKQLNAATLEDDLDSGIAMNSLLNSMGRRNPIAEKKSVFSIAYDDVSRVQKIPSGGDSPPY</sequence>
<keyword evidence="11" id="KW-0325">Glycoprotein</keyword>
<protein>
    <recommendedName>
        <fullName evidence="15">Cadherin domain-containing protein</fullName>
    </recommendedName>
</protein>
<dbReference type="Pfam" id="PF00028">
    <property type="entry name" value="Cadherin"/>
    <property type="match status" value="3"/>
</dbReference>
<keyword evidence="3" id="KW-0812">Transmembrane</keyword>
<keyword evidence="10" id="KW-0472">Membrane</keyword>
<evidence type="ECO:0000256" key="6">
    <source>
        <dbReference type="ARBA" id="ARBA00022737"/>
    </source>
</evidence>
<feature type="compositionally biased region" description="Basic and acidic residues" evidence="14">
    <location>
        <begin position="1132"/>
        <end position="1146"/>
    </location>
</feature>
<organism evidence="16">
    <name type="scientific">Musca domestica</name>
    <name type="common">House fly</name>
    <dbReference type="NCBI Taxonomy" id="7370"/>
    <lineage>
        <taxon>Eukaryota</taxon>
        <taxon>Metazoa</taxon>
        <taxon>Ecdysozoa</taxon>
        <taxon>Arthropoda</taxon>
        <taxon>Hexapoda</taxon>
        <taxon>Insecta</taxon>
        <taxon>Pterygota</taxon>
        <taxon>Neoptera</taxon>
        <taxon>Endopterygota</taxon>
        <taxon>Diptera</taxon>
        <taxon>Brachycera</taxon>
        <taxon>Muscomorpha</taxon>
        <taxon>Muscoidea</taxon>
        <taxon>Muscidae</taxon>
        <taxon>Musca</taxon>
    </lineage>
</organism>
<dbReference type="VEuPathDB" id="VectorBase:MDOA012727"/>
<feature type="compositionally biased region" description="Low complexity" evidence="14">
    <location>
        <begin position="1876"/>
        <end position="1885"/>
    </location>
</feature>
<dbReference type="PROSITE" id="PS00232">
    <property type="entry name" value="CADHERIN_1"/>
    <property type="match status" value="1"/>
</dbReference>
<dbReference type="PROSITE" id="PS50268">
    <property type="entry name" value="CADHERIN_2"/>
    <property type="match status" value="5"/>
</dbReference>
<evidence type="ECO:0000259" key="15">
    <source>
        <dbReference type="PROSITE" id="PS50268"/>
    </source>
</evidence>
<feature type="compositionally biased region" description="Polar residues" evidence="14">
    <location>
        <begin position="1634"/>
        <end position="1644"/>
    </location>
</feature>
<dbReference type="GO" id="GO:0005509">
    <property type="term" value="F:calcium ion binding"/>
    <property type="evidence" value="ECO:0007669"/>
    <property type="project" value="UniProtKB-UniRule"/>
</dbReference>
<evidence type="ECO:0000256" key="5">
    <source>
        <dbReference type="ARBA" id="ARBA00022729"/>
    </source>
</evidence>
<feature type="domain" description="Cadherin" evidence="15">
    <location>
        <begin position="364"/>
        <end position="480"/>
    </location>
</feature>
<keyword evidence="2" id="KW-1003">Cell membrane</keyword>
<dbReference type="GO" id="GO:0005886">
    <property type="term" value="C:plasma membrane"/>
    <property type="evidence" value="ECO:0007669"/>
    <property type="project" value="UniProtKB-SubCell"/>
</dbReference>
<feature type="region of interest" description="Disordered" evidence="14">
    <location>
        <begin position="1122"/>
        <end position="1146"/>
    </location>
</feature>
<evidence type="ECO:0000256" key="11">
    <source>
        <dbReference type="ARBA" id="ARBA00023180"/>
    </source>
</evidence>